<evidence type="ECO:0000256" key="14">
    <source>
        <dbReference type="ARBA" id="ARBA00023136"/>
    </source>
</evidence>
<comment type="subcellular location">
    <subcellularLocation>
        <location evidence="1">Cell membrane</location>
        <topology evidence="1">Multi-pass membrane protein</topology>
    </subcellularLocation>
</comment>
<keyword evidence="15" id="KW-0325">Glycoprotein</keyword>
<evidence type="ECO:0000256" key="8">
    <source>
        <dbReference type="ARBA" id="ARBA00022737"/>
    </source>
</evidence>
<dbReference type="EMBL" id="HBGS01057539">
    <property type="protein sequence ID" value="CAD9481721.1"/>
    <property type="molecule type" value="Transcribed_RNA"/>
</dbReference>
<sequence length="493" mass="51818">MHLGAPKVTVTIACKGHTTEQAVAYTTQDGTAKAGIDFTAASGKLVFAPGTESLEVDLVGNSSGNPGNFEVILTDTTDDPGETGGGGCSSKDKDGILAGATVSILPVSDDDHAGVFSFGAASYEVCESEKTTSVAVERTGGLHGDVTVHFTTRDETATGSIDYGVVDEILTFKHGEMVKMVVLDIVDDESYEKEETFQCVLSDPTGGSTLNSQTDGGAEAEITVVHIMSDETQKKFTDSILLLMNVNRDRVKIGHNNWKSQFVAAITVNGGADGVVQPSEWALHLIALPWKLFFAMIPPTDFAGGWVCFGVALIFIGFVTALIGDMAALLGCVVGMKASTTAITFVALGTSLPDTFASMASAKMDRYADNSLGNVTGSNSVNVFLGLGLPWLIAAIYWDNASGATLEAWRGKYSEELPEVVEKFKHGVFVVPAGSLGVSVTTFVVTATVCLLTLGLRRFVVGGELGGPATSKYATSVFFVFMWLAYIVVSVTA</sequence>
<evidence type="ECO:0000256" key="3">
    <source>
        <dbReference type="ARBA" id="ARBA00022448"/>
    </source>
</evidence>
<keyword evidence="8" id="KW-0677">Repeat</keyword>
<evidence type="ECO:0000313" key="20">
    <source>
        <dbReference type="EMBL" id="CAD9481721.1"/>
    </source>
</evidence>
<evidence type="ECO:0000256" key="1">
    <source>
        <dbReference type="ARBA" id="ARBA00004651"/>
    </source>
</evidence>
<dbReference type="GO" id="GO:0007154">
    <property type="term" value="P:cell communication"/>
    <property type="evidence" value="ECO:0007669"/>
    <property type="project" value="InterPro"/>
</dbReference>
<dbReference type="InterPro" id="IPR038081">
    <property type="entry name" value="CalX-like_sf"/>
</dbReference>
<keyword evidence="5 18" id="KW-0812">Transmembrane</keyword>
<keyword evidence="16" id="KW-0739">Sodium transport</keyword>
<evidence type="ECO:0000256" key="16">
    <source>
        <dbReference type="ARBA" id="ARBA00023201"/>
    </source>
</evidence>
<keyword evidence="9" id="KW-0106">Calcium</keyword>
<dbReference type="AlphaFoldDB" id="A0A7S2H6C6"/>
<keyword evidence="3" id="KW-0813">Transport</keyword>
<evidence type="ECO:0000256" key="7">
    <source>
        <dbReference type="ARBA" id="ARBA00022729"/>
    </source>
</evidence>
<evidence type="ECO:0000256" key="6">
    <source>
        <dbReference type="ARBA" id="ARBA00022723"/>
    </source>
</evidence>
<dbReference type="Pfam" id="PF01699">
    <property type="entry name" value="Na_Ca_ex"/>
    <property type="match status" value="1"/>
</dbReference>
<dbReference type="Gene3D" id="1.20.1420.30">
    <property type="entry name" value="NCX, central ion-binding region"/>
    <property type="match status" value="1"/>
</dbReference>
<feature type="transmembrane region" description="Helical" evidence="18">
    <location>
        <begin position="306"/>
        <end position="336"/>
    </location>
</feature>
<evidence type="ECO:0000256" key="13">
    <source>
        <dbReference type="ARBA" id="ARBA00023065"/>
    </source>
</evidence>
<dbReference type="GO" id="GO:0005516">
    <property type="term" value="F:calmodulin binding"/>
    <property type="evidence" value="ECO:0007669"/>
    <property type="project" value="UniProtKB-KW"/>
</dbReference>
<keyword evidence="4" id="KW-1003">Cell membrane</keyword>
<evidence type="ECO:0000256" key="11">
    <source>
        <dbReference type="ARBA" id="ARBA00022989"/>
    </source>
</evidence>
<dbReference type="InterPro" id="IPR051171">
    <property type="entry name" value="CaCA"/>
</dbReference>
<dbReference type="SUPFAM" id="SSF141072">
    <property type="entry name" value="CalX-like"/>
    <property type="match status" value="2"/>
</dbReference>
<organism evidence="20">
    <name type="scientific">Octactis speculum</name>
    <dbReference type="NCBI Taxonomy" id="3111310"/>
    <lineage>
        <taxon>Eukaryota</taxon>
        <taxon>Sar</taxon>
        <taxon>Stramenopiles</taxon>
        <taxon>Ochrophyta</taxon>
        <taxon>Dictyochophyceae</taxon>
        <taxon>Dictyochales</taxon>
        <taxon>Dictyochaceae</taxon>
        <taxon>Octactis</taxon>
    </lineage>
</organism>
<dbReference type="GO" id="GO:0046872">
    <property type="term" value="F:metal ion binding"/>
    <property type="evidence" value="ECO:0007669"/>
    <property type="project" value="UniProtKB-KW"/>
</dbReference>
<evidence type="ECO:0000256" key="10">
    <source>
        <dbReference type="ARBA" id="ARBA00022860"/>
    </source>
</evidence>
<dbReference type="GO" id="GO:0098703">
    <property type="term" value="P:calcium ion import across plasma membrane"/>
    <property type="evidence" value="ECO:0007669"/>
    <property type="project" value="TreeGrafter"/>
</dbReference>
<name>A0A7S2H6C6_9STRA</name>
<evidence type="ECO:0000256" key="18">
    <source>
        <dbReference type="SAM" id="Phobius"/>
    </source>
</evidence>
<evidence type="ECO:0000256" key="15">
    <source>
        <dbReference type="ARBA" id="ARBA00023180"/>
    </source>
</evidence>
<dbReference type="GO" id="GO:0005886">
    <property type="term" value="C:plasma membrane"/>
    <property type="evidence" value="ECO:0007669"/>
    <property type="project" value="UniProtKB-SubCell"/>
</dbReference>
<comment type="catalytic activity">
    <reaction evidence="17">
        <text>Ca(2+)(in) + 3 Na(+)(out) = Ca(2+)(out) + 3 Na(+)(in)</text>
        <dbReference type="Rhea" id="RHEA:69955"/>
        <dbReference type="ChEBI" id="CHEBI:29101"/>
        <dbReference type="ChEBI" id="CHEBI:29108"/>
    </reaction>
</comment>
<gene>
    <name evidence="20" type="ORF">DSPE1174_LOCUS30018</name>
</gene>
<proteinExistence type="inferred from homology"/>
<keyword evidence="10" id="KW-0112">Calmodulin-binding</keyword>
<protein>
    <recommendedName>
        <fullName evidence="19">Calx-beta domain-containing protein</fullName>
    </recommendedName>
</protein>
<evidence type="ECO:0000256" key="5">
    <source>
        <dbReference type="ARBA" id="ARBA00022692"/>
    </source>
</evidence>
<reference evidence="20" key="1">
    <citation type="submission" date="2021-01" db="EMBL/GenBank/DDBJ databases">
        <authorList>
            <person name="Corre E."/>
            <person name="Pelletier E."/>
            <person name="Niang G."/>
            <person name="Scheremetjew M."/>
            <person name="Finn R."/>
            <person name="Kale V."/>
            <person name="Holt S."/>
            <person name="Cochrane G."/>
            <person name="Meng A."/>
            <person name="Brown T."/>
            <person name="Cohen L."/>
        </authorList>
    </citation>
    <scope>NUCLEOTIDE SEQUENCE</scope>
    <source>
        <strain evidence="20">CCMP1381</strain>
    </source>
</reference>
<accession>A0A7S2H6C6</accession>
<keyword evidence="13" id="KW-0406">Ion transport</keyword>
<dbReference type="GO" id="GO:0005432">
    <property type="term" value="F:calcium:sodium antiporter activity"/>
    <property type="evidence" value="ECO:0007669"/>
    <property type="project" value="InterPro"/>
</dbReference>
<evidence type="ECO:0000256" key="9">
    <source>
        <dbReference type="ARBA" id="ARBA00022837"/>
    </source>
</evidence>
<dbReference type="InterPro" id="IPR044880">
    <property type="entry name" value="NCX_ion-bd_dom_sf"/>
</dbReference>
<dbReference type="InterPro" id="IPR004836">
    <property type="entry name" value="Na_Ca_Ex"/>
</dbReference>
<feature type="transmembrane region" description="Helical" evidence="18">
    <location>
        <begin position="429"/>
        <end position="452"/>
    </location>
</feature>
<dbReference type="PRINTS" id="PR01259">
    <property type="entry name" value="NACAEXCHNGR"/>
</dbReference>
<keyword evidence="12" id="KW-0915">Sodium</keyword>
<feature type="domain" description="Calx-beta" evidence="19">
    <location>
        <begin position="100"/>
        <end position="202"/>
    </location>
</feature>
<keyword evidence="14 18" id="KW-0472">Membrane</keyword>
<feature type="transmembrane region" description="Helical" evidence="18">
    <location>
        <begin position="473"/>
        <end position="492"/>
    </location>
</feature>
<keyword evidence="11 18" id="KW-1133">Transmembrane helix</keyword>
<feature type="transmembrane region" description="Helical" evidence="18">
    <location>
        <begin position="381"/>
        <end position="398"/>
    </location>
</feature>
<dbReference type="PANTHER" id="PTHR11878">
    <property type="entry name" value="SODIUM/CALCIUM EXCHANGER"/>
    <property type="match status" value="1"/>
</dbReference>
<dbReference type="PANTHER" id="PTHR11878:SF65">
    <property type="entry name" value="NA_CA-EXCHANGE PROTEIN, ISOFORM G"/>
    <property type="match status" value="1"/>
</dbReference>
<dbReference type="InterPro" id="IPR004837">
    <property type="entry name" value="NaCa_Exmemb"/>
</dbReference>
<comment type="similarity">
    <text evidence="2">Belongs to the Ca(2+):cation antiporter (CaCA) (TC 2.A.19) family. SLC8 subfamily.</text>
</comment>
<dbReference type="InterPro" id="IPR003644">
    <property type="entry name" value="Calx_beta"/>
</dbReference>
<evidence type="ECO:0000256" key="17">
    <source>
        <dbReference type="ARBA" id="ARBA00033667"/>
    </source>
</evidence>
<dbReference type="Pfam" id="PF03160">
    <property type="entry name" value="Calx-beta"/>
    <property type="match status" value="2"/>
</dbReference>
<dbReference type="SMART" id="SM00237">
    <property type="entry name" value="Calx_beta"/>
    <property type="match status" value="1"/>
</dbReference>
<keyword evidence="7" id="KW-0732">Signal</keyword>
<evidence type="ECO:0000256" key="4">
    <source>
        <dbReference type="ARBA" id="ARBA00022475"/>
    </source>
</evidence>
<evidence type="ECO:0000259" key="19">
    <source>
        <dbReference type="SMART" id="SM00237"/>
    </source>
</evidence>
<evidence type="ECO:0000256" key="12">
    <source>
        <dbReference type="ARBA" id="ARBA00023053"/>
    </source>
</evidence>
<evidence type="ECO:0000256" key="2">
    <source>
        <dbReference type="ARBA" id="ARBA00007489"/>
    </source>
</evidence>
<dbReference type="Gene3D" id="2.60.40.2030">
    <property type="match status" value="2"/>
</dbReference>
<keyword evidence="6" id="KW-0479">Metal-binding</keyword>